<protein>
    <recommendedName>
        <fullName evidence="3">LTD domain-containing protein</fullName>
    </recommendedName>
</protein>
<comment type="caution">
    <text evidence="1">The sequence shown here is derived from an EMBL/GenBank/DDBJ whole genome shotgun (WGS) entry which is preliminary data.</text>
</comment>
<evidence type="ECO:0008006" key="3">
    <source>
        <dbReference type="Google" id="ProtNLM"/>
    </source>
</evidence>
<accession>A0A1G2QBW4</accession>
<evidence type="ECO:0000313" key="1">
    <source>
        <dbReference type="EMBL" id="OHA58050.1"/>
    </source>
</evidence>
<proteinExistence type="predicted"/>
<dbReference type="Proteomes" id="UP000176222">
    <property type="component" value="Unassembled WGS sequence"/>
</dbReference>
<name>A0A1G2QBW4_9BACT</name>
<gene>
    <name evidence="1" type="ORF">A2370_01655</name>
</gene>
<organism evidence="1 2">
    <name type="scientific">Candidatus Vogelbacteria bacterium RIFOXYB1_FULL_42_16</name>
    <dbReference type="NCBI Taxonomy" id="1802436"/>
    <lineage>
        <taxon>Bacteria</taxon>
        <taxon>Candidatus Vogeliibacteriota</taxon>
    </lineage>
</organism>
<evidence type="ECO:0000313" key="2">
    <source>
        <dbReference type="Proteomes" id="UP000176222"/>
    </source>
</evidence>
<reference evidence="1 2" key="1">
    <citation type="journal article" date="2016" name="Nat. Commun.">
        <title>Thousands of microbial genomes shed light on interconnected biogeochemical processes in an aquifer system.</title>
        <authorList>
            <person name="Anantharaman K."/>
            <person name="Brown C.T."/>
            <person name="Hug L.A."/>
            <person name="Sharon I."/>
            <person name="Castelle C.J."/>
            <person name="Probst A.J."/>
            <person name="Thomas B.C."/>
            <person name="Singh A."/>
            <person name="Wilkins M.J."/>
            <person name="Karaoz U."/>
            <person name="Brodie E.L."/>
            <person name="Williams K.H."/>
            <person name="Hubbard S.S."/>
            <person name="Banfield J.F."/>
        </authorList>
    </citation>
    <scope>NUCLEOTIDE SEQUENCE [LARGE SCALE GENOMIC DNA]</scope>
</reference>
<sequence length="354" mass="39698">MFTVKSDLAWVGLVMAGLFLLWLVTGGPTRIQNGPFIKPLTPVGTGESYGRLPGFSGLIPKVSTTSTRTSFISRPTVSSGSNRPSTAIKADEIETSRYHGLVTINRGNSSSEKNSSREYITLQGSSQIKESINISSWTLRNGSSERYYNISGQTVQGQSALVKIPRAVLVWQKNQPMTVVPVKIGAGYKVQVISGSFPPVGAYQIRDSFRVNKCMGYIANQAGYNSRIFYPSMSGRCPRPADEPGVSTLYNECYDYVRSLNTCHTPDFREDWCRAHAEDQARNVAVCKLPTSCKDFVRARYNYEACLALHRQDEDFLLPEWRVYLGSIWELWADRRESITLYDQFGEIVDQVKY</sequence>
<dbReference type="STRING" id="1802436.A2370_01655"/>
<dbReference type="AlphaFoldDB" id="A0A1G2QBW4"/>
<dbReference type="EMBL" id="MHTH01000015">
    <property type="protein sequence ID" value="OHA58050.1"/>
    <property type="molecule type" value="Genomic_DNA"/>
</dbReference>